<protein>
    <submittedName>
        <fullName evidence="1">Uncharacterized protein</fullName>
    </submittedName>
</protein>
<keyword evidence="2" id="KW-1185">Reference proteome</keyword>
<organism evidence="1 2">
    <name type="scientific">Hymenobacter qilianensis</name>
    <dbReference type="NCBI Taxonomy" id="1385715"/>
    <lineage>
        <taxon>Bacteria</taxon>
        <taxon>Pseudomonadati</taxon>
        <taxon>Bacteroidota</taxon>
        <taxon>Cytophagia</taxon>
        <taxon>Cytophagales</taxon>
        <taxon>Hymenobacteraceae</taxon>
        <taxon>Hymenobacter</taxon>
    </lineage>
</organism>
<gene>
    <name evidence="1" type="ORF">H9L05_22630</name>
</gene>
<keyword evidence="1" id="KW-0614">Plasmid</keyword>
<proteinExistence type="predicted"/>
<evidence type="ECO:0000313" key="2">
    <source>
        <dbReference type="Proteomes" id="UP000516093"/>
    </source>
</evidence>
<reference evidence="1 2" key="1">
    <citation type="submission" date="2020-08" db="EMBL/GenBank/DDBJ databases">
        <title>Genome sequence of Hymenobacter qilianensis JCM 19763T.</title>
        <authorList>
            <person name="Hyun D.-W."/>
            <person name="Bae J.-W."/>
        </authorList>
    </citation>
    <scope>NUCLEOTIDE SEQUENCE [LARGE SCALE GENOMIC DNA]</scope>
    <source>
        <strain evidence="1 2">JCM 19763</strain>
        <plasmid evidence="1 2">p_unnamed4</plasmid>
    </source>
</reference>
<name>A0A7H0H1Y1_9BACT</name>
<dbReference type="AlphaFoldDB" id="A0A7H0H1Y1"/>
<dbReference type="Proteomes" id="UP000516093">
    <property type="component" value="Plasmid p_unnamed4"/>
</dbReference>
<dbReference type="EMBL" id="CP060788">
    <property type="protein sequence ID" value="QNP54547.1"/>
    <property type="molecule type" value="Genomic_DNA"/>
</dbReference>
<dbReference type="RefSeq" id="WP_187734706.1">
    <property type="nucleotide sequence ID" value="NZ_BMFN01000008.1"/>
</dbReference>
<geneLocation type="plasmid" evidence="1 2">
    <name>p_unnamed4</name>
</geneLocation>
<dbReference type="KEGG" id="hqi:H9L05_22630"/>
<sequence>MDTPCLSVAFVAMNRWRWLSLLLVVPFACKKPEPEPEAMPLPTELKAYTLFEPGTYWIYQDSASRQLDSVWVTHREAFVTRRWDQQYNRVNEKYENFRLLTQSSRGGPERVYSVFRTCGLSIPEDASISGYPCWTIRRGLSLPNSTADEGSTTVFPYRIARDQAPVGYLFGELKSYWHTAPVPIGNTTYADVLEVNIPLSDRSEYGWPSHYYWAPHVGIVRQRTWYNDQPQTWTLVRSHIVQ</sequence>
<evidence type="ECO:0000313" key="1">
    <source>
        <dbReference type="EMBL" id="QNP54547.1"/>
    </source>
</evidence>
<accession>A0A7H0H1Y1</accession>